<feature type="domain" description="Condensation" evidence="8">
    <location>
        <begin position="1010"/>
        <end position="1403"/>
    </location>
</feature>
<sequence length="1420" mass="159344">MQESLIQSTNCHPGKNVIWYHEMHLPEHIPALKAAWKAVVDAEPIFRTPSRTKVGPDHNVDESADSFPWTETFVPDKVSFERELMRQDLPTDFLSSSFKVITETSAEGKSMLIWRVHHALIDGCSRDLVLVKVRRHLDGDYVGPGPPFDRFVESLKSHQDHNREAATKYWAAQQSMHSSSVSELALSRPKPALSTSLLRRVDEVTLSIDIAKLSTACQEQNITLATLFHGAWALTLTKYMDSDDVTFGTVLSGRTLPFQDIEHTVGPTFNTLPISLVVDSNLTADDFLSRVFGQLLELTHYQWTTPEHGFKRKFASAINLQLQDSSHGQSIYAPIEPPYTYLESDIPLLVDVSSFERIRLIYHTDTYFKSNIQTIANTFATALDTLINPQHSITRCLESPVTDVERKELGRLGNWGSSTTKISSYEDDLVTTFVKTASTYPHTVAIEKGGQTITYGELRTLSFMVAQRISRLIRPGDVVCVHADRSINWIVAIYAVLKAGGVYCPFIEGLPEALRDEYFIEARAKLFIGTDAASKAFCPASCAVYVSVEELLLDTPIHLEDGELEVPQSRPDRNAYLCFTSGSTGKPKGVLCKHQGLVAFQSDEQVRLHARSDWKIAQVMSPGFDGSIHEIFSALSYGATLILRSSDPFSHIKAADAVILTPSLAEVLDVKDYPKLTMVYLVGEAVSQRLSDTWSSSKILYNMYGPTEATCGATIKELKAGQPVTLGKPNPSSRIYILDSHKHLAPRGVIGEVYLAGVQVALGYIARPQQTVSKFLPDSVNSQYSERMYRTGDHAYWDENGELVLVGRHDRQIKLNGFRMDLDDLETRILQADPSCSSVALTRRDTDLVALVQPKEVDVAHVVAQLRRYLPPYAIPRYISAVESFPLTIAGKVDYKAIVSQEYVPHDIANDMSYTTNEAMIMAAIQDVLQSNEALGVHTTLQDIGMDSMVYMRLSSRLKGMFRGVCGSPQVSLYSTIRELAKWMETWDGVNHGGNGEEGTSCRELGDRNVSPIEKEWWRKYQHLGGSSVFNVSYAAELGPEVETHCLIAAWNQVLARYPIFRSLYRSDAAGLLRHYASRAPRVDEMEEINLQLEINTRFDIEDTLPVRVMISKTQMVVVVSHIICDLTTLKTLLREISQLYHGRVLLPPTKLYSQTSWDTQLKISHSQFWSEYLAGASQHTRQIGNNRKRTSWTGTSRSHHLPRTTHQSMKDLRSMYKLSMHQLALAAVGLALSSDNDPLDIVIGAPHLNRHSPEDQDVVGLFLEPLPIRIRYPPSDALSTQTSSKWSTLSLLQEVQRSSRLALSYAVPWTSLLAHLNVESPPPKHPLFDVMVTFHEKTHLPLLDIEGVEYVHTWAEGAKFELMAEFIETEGEELMLRFEYSDECFSEEDISNLERRVCKVLDGLNQGMGFDDLRLTLRE</sequence>
<evidence type="ECO:0000259" key="6">
    <source>
        <dbReference type="Pfam" id="PF00501"/>
    </source>
</evidence>
<dbReference type="PROSITE" id="PS00455">
    <property type="entry name" value="AMP_BINDING"/>
    <property type="match status" value="1"/>
</dbReference>
<evidence type="ECO:0000259" key="8">
    <source>
        <dbReference type="Pfam" id="PF00668"/>
    </source>
</evidence>
<feature type="domain" description="Condensation" evidence="8">
    <location>
        <begin position="28"/>
        <end position="388"/>
    </location>
</feature>
<keyword evidence="3" id="KW-0436">Ligase</keyword>
<dbReference type="GO" id="GO:0043041">
    <property type="term" value="P:amino acid activation for nonribosomal peptide biosynthetic process"/>
    <property type="evidence" value="ECO:0007669"/>
    <property type="project" value="TreeGrafter"/>
</dbReference>
<protein>
    <submittedName>
        <fullName evidence="9">BcNRPS1, nonribosomal peptide synthetase</fullName>
    </submittedName>
</protein>
<dbReference type="GO" id="GO:0005737">
    <property type="term" value="C:cytoplasm"/>
    <property type="evidence" value="ECO:0007669"/>
    <property type="project" value="TreeGrafter"/>
</dbReference>
<dbReference type="SUPFAM" id="SSF47336">
    <property type="entry name" value="ACP-like"/>
    <property type="match status" value="1"/>
</dbReference>
<evidence type="ECO:0000313" key="9">
    <source>
        <dbReference type="EMBL" id="KAF1998231.1"/>
    </source>
</evidence>
<dbReference type="Gene3D" id="3.40.50.12780">
    <property type="entry name" value="N-terminal domain of ligase-like"/>
    <property type="match status" value="1"/>
</dbReference>
<evidence type="ECO:0000256" key="3">
    <source>
        <dbReference type="ARBA" id="ARBA00022598"/>
    </source>
</evidence>
<dbReference type="OrthoDB" id="416786at2759"/>
<dbReference type="PANTHER" id="PTHR45527:SF11">
    <property type="entry name" value="NONRIBOSOMAL PEPTIDE SYNTHETASE 5"/>
    <property type="match status" value="1"/>
</dbReference>
<dbReference type="InterPro" id="IPR042099">
    <property type="entry name" value="ANL_N_sf"/>
</dbReference>
<evidence type="ECO:0000256" key="4">
    <source>
        <dbReference type="ARBA" id="ARBA00029454"/>
    </source>
</evidence>
<dbReference type="InterPro" id="IPR036736">
    <property type="entry name" value="ACP-like_sf"/>
</dbReference>
<feature type="region of interest" description="Disordered" evidence="5">
    <location>
        <begin position="1184"/>
        <end position="1207"/>
    </location>
</feature>
<keyword evidence="2" id="KW-0597">Phosphoprotein</keyword>
<dbReference type="InterPro" id="IPR000873">
    <property type="entry name" value="AMP-dep_synth/lig_dom"/>
</dbReference>
<dbReference type="Pfam" id="PF00550">
    <property type="entry name" value="PP-binding"/>
    <property type="match status" value="1"/>
</dbReference>
<dbReference type="Proteomes" id="UP000799779">
    <property type="component" value="Unassembled WGS sequence"/>
</dbReference>
<dbReference type="Gene3D" id="3.30.559.30">
    <property type="entry name" value="Nonribosomal peptide synthetase, condensation domain"/>
    <property type="match status" value="2"/>
</dbReference>
<dbReference type="GO" id="GO:0044550">
    <property type="term" value="P:secondary metabolite biosynthetic process"/>
    <property type="evidence" value="ECO:0007669"/>
    <property type="project" value="TreeGrafter"/>
</dbReference>
<dbReference type="SUPFAM" id="SSF56801">
    <property type="entry name" value="Acetyl-CoA synthetase-like"/>
    <property type="match status" value="1"/>
</dbReference>
<evidence type="ECO:0000256" key="5">
    <source>
        <dbReference type="SAM" id="MobiDB-lite"/>
    </source>
</evidence>
<dbReference type="InterPro" id="IPR020845">
    <property type="entry name" value="AMP-binding_CS"/>
</dbReference>
<proteinExistence type="inferred from homology"/>
<dbReference type="PANTHER" id="PTHR45527">
    <property type="entry name" value="NONRIBOSOMAL PEPTIDE SYNTHETASE"/>
    <property type="match status" value="1"/>
</dbReference>
<dbReference type="GO" id="GO:0016874">
    <property type="term" value="F:ligase activity"/>
    <property type="evidence" value="ECO:0007669"/>
    <property type="project" value="UniProtKB-KW"/>
</dbReference>
<comment type="similarity">
    <text evidence="4">Belongs to the NRP synthetase family.</text>
</comment>
<evidence type="ECO:0000256" key="2">
    <source>
        <dbReference type="ARBA" id="ARBA00022553"/>
    </source>
</evidence>
<dbReference type="InterPro" id="IPR023213">
    <property type="entry name" value="CAT-like_dom_sf"/>
</dbReference>
<accession>A0A6A5WDL1</accession>
<organism evidence="9 10">
    <name type="scientific">Amniculicola lignicola CBS 123094</name>
    <dbReference type="NCBI Taxonomy" id="1392246"/>
    <lineage>
        <taxon>Eukaryota</taxon>
        <taxon>Fungi</taxon>
        <taxon>Dikarya</taxon>
        <taxon>Ascomycota</taxon>
        <taxon>Pezizomycotina</taxon>
        <taxon>Dothideomycetes</taxon>
        <taxon>Pleosporomycetidae</taxon>
        <taxon>Pleosporales</taxon>
        <taxon>Amniculicolaceae</taxon>
        <taxon>Amniculicola</taxon>
    </lineage>
</organism>
<dbReference type="CDD" id="cd19537">
    <property type="entry name" value="C_NRPS-like"/>
    <property type="match status" value="1"/>
</dbReference>
<dbReference type="Gene3D" id="3.30.559.10">
    <property type="entry name" value="Chloramphenicol acetyltransferase-like domain"/>
    <property type="match status" value="2"/>
</dbReference>
<dbReference type="Pfam" id="PF00501">
    <property type="entry name" value="AMP-binding"/>
    <property type="match status" value="1"/>
</dbReference>
<evidence type="ECO:0000256" key="1">
    <source>
        <dbReference type="ARBA" id="ARBA00022450"/>
    </source>
</evidence>
<dbReference type="Gene3D" id="3.30.300.30">
    <property type="match status" value="1"/>
</dbReference>
<dbReference type="InterPro" id="IPR009081">
    <property type="entry name" value="PP-bd_ACP"/>
</dbReference>
<evidence type="ECO:0000259" key="7">
    <source>
        <dbReference type="Pfam" id="PF00550"/>
    </source>
</evidence>
<dbReference type="InterPro" id="IPR045851">
    <property type="entry name" value="AMP-bd_C_sf"/>
</dbReference>
<dbReference type="Pfam" id="PF00668">
    <property type="entry name" value="Condensation"/>
    <property type="match status" value="2"/>
</dbReference>
<dbReference type="SUPFAM" id="SSF52777">
    <property type="entry name" value="CoA-dependent acyltransferases"/>
    <property type="match status" value="4"/>
</dbReference>
<feature type="domain" description="AMP-dependent synthetase/ligase" evidence="6">
    <location>
        <begin position="435"/>
        <end position="764"/>
    </location>
</feature>
<gene>
    <name evidence="9" type="ORF">P154DRAFT_469622</name>
</gene>
<dbReference type="InterPro" id="IPR001242">
    <property type="entry name" value="Condensation_dom"/>
</dbReference>
<evidence type="ECO:0000313" key="10">
    <source>
        <dbReference type="Proteomes" id="UP000799779"/>
    </source>
</evidence>
<keyword evidence="10" id="KW-1185">Reference proteome</keyword>
<dbReference type="EMBL" id="ML977605">
    <property type="protein sequence ID" value="KAF1998231.1"/>
    <property type="molecule type" value="Genomic_DNA"/>
</dbReference>
<dbReference type="Gene3D" id="1.10.1200.10">
    <property type="entry name" value="ACP-like"/>
    <property type="match status" value="1"/>
</dbReference>
<name>A0A6A5WDL1_9PLEO</name>
<dbReference type="GO" id="GO:0031177">
    <property type="term" value="F:phosphopantetheine binding"/>
    <property type="evidence" value="ECO:0007669"/>
    <property type="project" value="TreeGrafter"/>
</dbReference>
<reference evidence="9" key="1">
    <citation type="journal article" date="2020" name="Stud. Mycol.">
        <title>101 Dothideomycetes genomes: a test case for predicting lifestyles and emergence of pathogens.</title>
        <authorList>
            <person name="Haridas S."/>
            <person name="Albert R."/>
            <person name="Binder M."/>
            <person name="Bloem J."/>
            <person name="Labutti K."/>
            <person name="Salamov A."/>
            <person name="Andreopoulos B."/>
            <person name="Baker S."/>
            <person name="Barry K."/>
            <person name="Bills G."/>
            <person name="Bluhm B."/>
            <person name="Cannon C."/>
            <person name="Castanera R."/>
            <person name="Culley D."/>
            <person name="Daum C."/>
            <person name="Ezra D."/>
            <person name="Gonzalez J."/>
            <person name="Henrissat B."/>
            <person name="Kuo A."/>
            <person name="Liang C."/>
            <person name="Lipzen A."/>
            <person name="Lutzoni F."/>
            <person name="Magnuson J."/>
            <person name="Mondo S."/>
            <person name="Nolan M."/>
            <person name="Ohm R."/>
            <person name="Pangilinan J."/>
            <person name="Park H.-J."/>
            <person name="Ramirez L."/>
            <person name="Alfaro M."/>
            <person name="Sun H."/>
            <person name="Tritt A."/>
            <person name="Yoshinaga Y."/>
            <person name="Zwiers L.-H."/>
            <person name="Turgeon B."/>
            <person name="Goodwin S."/>
            <person name="Spatafora J."/>
            <person name="Crous P."/>
            <person name="Grigoriev I."/>
        </authorList>
    </citation>
    <scope>NUCLEOTIDE SEQUENCE</scope>
    <source>
        <strain evidence="9">CBS 123094</strain>
    </source>
</reference>
<keyword evidence="1" id="KW-0596">Phosphopantetheine</keyword>
<feature type="domain" description="Carrier" evidence="7">
    <location>
        <begin position="921"/>
        <end position="983"/>
    </location>
</feature>
<feature type="compositionally biased region" description="Polar residues" evidence="5">
    <location>
        <begin position="1184"/>
        <end position="1197"/>
    </location>
</feature>